<organism evidence="2 3">
    <name type="scientific">Spinactinospora alkalitolerans</name>
    <dbReference type="NCBI Taxonomy" id="687207"/>
    <lineage>
        <taxon>Bacteria</taxon>
        <taxon>Bacillati</taxon>
        <taxon>Actinomycetota</taxon>
        <taxon>Actinomycetes</taxon>
        <taxon>Streptosporangiales</taxon>
        <taxon>Nocardiopsidaceae</taxon>
        <taxon>Spinactinospora</taxon>
    </lineage>
</organism>
<evidence type="ECO:0000313" key="2">
    <source>
        <dbReference type="EMBL" id="NYE49495.1"/>
    </source>
</evidence>
<evidence type="ECO:0000313" key="3">
    <source>
        <dbReference type="Proteomes" id="UP000589036"/>
    </source>
</evidence>
<dbReference type="EMBL" id="JACCCC010000001">
    <property type="protein sequence ID" value="NYE49495.1"/>
    <property type="molecule type" value="Genomic_DNA"/>
</dbReference>
<sequence length="34" mass="3527">MSEHAAVRQMTGMLDGDATGTGAEQNEGQDHSGH</sequence>
<protein>
    <submittedName>
        <fullName evidence="2">Uncharacterized protein</fullName>
    </submittedName>
</protein>
<accession>A0A852U1T8</accession>
<comment type="caution">
    <text evidence="2">The sequence shown here is derived from an EMBL/GenBank/DDBJ whole genome shotgun (WGS) entry which is preliminary data.</text>
</comment>
<keyword evidence="3" id="KW-1185">Reference proteome</keyword>
<dbReference type="Proteomes" id="UP000589036">
    <property type="component" value="Unassembled WGS sequence"/>
</dbReference>
<dbReference type="AlphaFoldDB" id="A0A852U1T8"/>
<evidence type="ECO:0000256" key="1">
    <source>
        <dbReference type="SAM" id="MobiDB-lite"/>
    </source>
</evidence>
<proteinExistence type="predicted"/>
<name>A0A852U1T8_9ACTN</name>
<reference evidence="2 3" key="1">
    <citation type="submission" date="2020-07" db="EMBL/GenBank/DDBJ databases">
        <title>Sequencing the genomes of 1000 actinobacteria strains.</title>
        <authorList>
            <person name="Klenk H.-P."/>
        </authorList>
    </citation>
    <scope>NUCLEOTIDE SEQUENCE [LARGE SCALE GENOMIC DNA]</scope>
    <source>
        <strain evidence="2 3">CXB654</strain>
    </source>
</reference>
<feature type="region of interest" description="Disordered" evidence="1">
    <location>
        <begin position="1"/>
        <end position="34"/>
    </location>
</feature>
<gene>
    <name evidence="2" type="ORF">HDA32_004615</name>
</gene>